<evidence type="ECO:0000256" key="2">
    <source>
        <dbReference type="ARBA" id="ARBA00022803"/>
    </source>
</evidence>
<dbReference type="SUPFAM" id="SSF48452">
    <property type="entry name" value="TPR-like"/>
    <property type="match status" value="3"/>
</dbReference>
<dbReference type="PANTHER" id="PTHR45586">
    <property type="entry name" value="TPR REPEAT-CONTAINING PROTEIN PA4667"/>
    <property type="match status" value="1"/>
</dbReference>
<dbReference type="InterPro" id="IPR051012">
    <property type="entry name" value="CellSynth/LPSAsmb/PSIAsmb"/>
</dbReference>
<dbReference type="Proteomes" id="UP000250079">
    <property type="component" value="Chromosome"/>
</dbReference>
<evidence type="ECO:0000313" key="4">
    <source>
        <dbReference type="EMBL" id="ASJ72230.1"/>
    </source>
</evidence>
<proteinExistence type="predicted"/>
<evidence type="ECO:0000256" key="3">
    <source>
        <dbReference type="SAM" id="MobiDB-lite"/>
    </source>
</evidence>
<dbReference type="InterPro" id="IPR019734">
    <property type="entry name" value="TPR_rpt"/>
</dbReference>
<protein>
    <submittedName>
        <fullName evidence="4">Beta-barrel assembly-enhancing protease</fullName>
        <ecNumber evidence="4">3.4.-.-</ecNumber>
    </submittedName>
</protein>
<gene>
    <name evidence="4" type="primary">bepA_1</name>
    <name evidence="4" type="ORF">IMCC3135_10680</name>
</gene>
<dbReference type="EC" id="3.4.-.-" evidence="4"/>
<dbReference type="EMBL" id="CP018632">
    <property type="protein sequence ID" value="ASJ72230.1"/>
    <property type="molecule type" value="Genomic_DNA"/>
</dbReference>
<keyword evidence="5" id="KW-1185">Reference proteome</keyword>
<organism evidence="4 5">
    <name type="scientific">Granulosicoccus antarcticus IMCC3135</name>
    <dbReference type="NCBI Taxonomy" id="1192854"/>
    <lineage>
        <taxon>Bacteria</taxon>
        <taxon>Pseudomonadati</taxon>
        <taxon>Pseudomonadota</taxon>
        <taxon>Gammaproteobacteria</taxon>
        <taxon>Chromatiales</taxon>
        <taxon>Granulosicoccaceae</taxon>
        <taxon>Granulosicoccus</taxon>
    </lineage>
</organism>
<keyword evidence="1" id="KW-0677">Repeat</keyword>
<dbReference type="OrthoDB" id="9766710at2"/>
<keyword evidence="4" id="KW-0645">Protease</keyword>
<dbReference type="KEGG" id="gai:IMCC3135_10680"/>
<evidence type="ECO:0000256" key="1">
    <source>
        <dbReference type="ARBA" id="ARBA00022737"/>
    </source>
</evidence>
<dbReference type="GO" id="GO:0006508">
    <property type="term" value="P:proteolysis"/>
    <property type="evidence" value="ECO:0007669"/>
    <property type="project" value="UniProtKB-KW"/>
</dbReference>
<dbReference type="Pfam" id="PF13432">
    <property type="entry name" value="TPR_16"/>
    <property type="match status" value="4"/>
</dbReference>
<feature type="region of interest" description="Disordered" evidence="3">
    <location>
        <begin position="38"/>
        <end position="63"/>
    </location>
</feature>
<evidence type="ECO:0000313" key="5">
    <source>
        <dbReference type="Proteomes" id="UP000250079"/>
    </source>
</evidence>
<dbReference type="GO" id="GO:0008233">
    <property type="term" value="F:peptidase activity"/>
    <property type="evidence" value="ECO:0007669"/>
    <property type="project" value="UniProtKB-KW"/>
</dbReference>
<dbReference type="InterPro" id="IPR011990">
    <property type="entry name" value="TPR-like_helical_dom_sf"/>
</dbReference>
<dbReference type="AlphaFoldDB" id="A0A2Z2NTZ1"/>
<keyword evidence="2" id="KW-0802">TPR repeat</keyword>
<keyword evidence="4" id="KW-0378">Hydrolase</keyword>
<accession>A0A2Z2NTZ1</accession>
<name>A0A2Z2NTZ1_9GAMM</name>
<dbReference type="Pfam" id="PF14559">
    <property type="entry name" value="TPR_19"/>
    <property type="match status" value="2"/>
</dbReference>
<reference evidence="4 5" key="1">
    <citation type="submission" date="2016-12" db="EMBL/GenBank/DDBJ databases">
        <authorList>
            <person name="Song W.-J."/>
            <person name="Kurnit D.M."/>
        </authorList>
    </citation>
    <scope>NUCLEOTIDE SEQUENCE [LARGE SCALE GENOMIC DNA]</scope>
    <source>
        <strain evidence="4 5">IMCC3135</strain>
    </source>
</reference>
<dbReference type="PANTHER" id="PTHR45586:SF1">
    <property type="entry name" value="LIPOPOLYSACCHARIDE ASSEMBLY PROTEIN B"/>
    <property type="match status" value="1"/>
</dbReference>
<dbReference type="SMART" id="SM00028">
    <property type="entry name" value="TPR"/>
    <property type="match status" value="5"/>
</dbReference>
<sequence length="594" mass="64938">MSNNLNGRDRLLQRLVSGALPFLMLGCSTVPMGPGTALAAQSDGAESLAQAQPEPEAVSTAPVSQSTMDGQLMFELMIAELAGRRGQLDVAMAGYLRASKHTDDPRVSERATRLAMYGQQWAEAQTAAQRWLELDPDAAEVREMLGQTFLQQNKTADAIEIYQQLITETDNPEQTIYQVQSELQAANNPVQAIEVMQALISAVPDNSQAHLALANLLMATNDEKGALASLEQALSLDAGNSNALLLKARLLMASGQSEEAFASLETVLEKNPDKLLLRLGYAQLLLDAGRADETGEQLDVVFQGADNNPDTLLTISLLALDARQVDRAETYLKRLRETGRYTEQANFYEARINDQRKDYDAAIQLYDAVGEGELQLPAQIRVAELMGISGDLDGGRDRLHQLMVAVSDPQIQTQLLTAESRMLQEAGQGEQAVSVLTEALLRFPGNGDLLYARALAADSAGDTDRLVDDLNELIKSEPDNAHALNALGYHLADNNVELGRAEELLVKANKLLPNDPAILDSLGWLRYRQGNYTEAVSMLKSAYSLYQDPEIAAHLGEALWHDGSEEEARTVIDDALIESPKDDRLLKIKQKYTE</sequence>
<dbReference type="Gene3D" id="1.25.40.10">
    <property type="entry name" value="Tetratricopeptide repeat domain"/>
    <property type="match status" value="4"/>
</dbReference>
<dbReference type="RefSeq" id="WP_088917566.1">
    <property type="nucleotide sequence ID" value="NZ_CP018632.1"/>
</dbReference>